<evidence type="ECO:0000313" key="3">
    <source>
        <dbReference type="Proteomes" id="UP000002430"/>
    </source>
</evidence>
<dbReference type="InterPro" id="IPR003018">
    <property type="entry name" value="GAF"/>
</dbReference>
<dbReference type="eggNOG" id="COG2203">
    <property type="taxonomic scope" value="Bacteria"/>
</dbReference>
<dbReference type="SMART" id="SM00065">
    <property type="entry name" value="GAF"/>
    <property type="match status" value="2"/>
</dbReference>
<evidence type="ECO:0000313" key="2">
    <source>
        <dbReference type="EMBL" id="CAJ55190.1"/>
    </source>
</evidence>
<dbReference type="Pfam" id="PF01590">
    <property type="entry name" value="GAF"/>
    <property type="match status" value="1"/>
</dbReference>
<organism evidence="2 3">
    <name type="scientific">Lawsonia intracellularis (strain PHE/MN1-00)</name>
    <dbReference type="NCBI Taxonomy" id="363253"/>
    <lineage>
        <taxon>Bacteria</taxon>
        <taxon>Pseudomonadati</taxon>
        <taxon>Thermodesulfobacteriota</taxon>
        <taxon>Desulfovibrionia</taxon>
        <taxon>Desulfovibrionales</taxon>
        <taxon>Desulfovibrionaceae</taxon>
        <taxon>Lawsonia</taxon>
    </lineage>
</organism>
<dbReference type="STRING" id="363253.LI1136"/>
<gene>
    <name evidence="2" type="ordered locus">LI1136</name>
</gene>
<dbReference type="HOGENOM" id="CLU_803471_0_0_7"/>
<dbReference type="Gene3D" id="3.30.450.40">
    <property type="match status" value="2"/>
</dbReference>
<protein>
    <recommendedName>
        <fullName evidence="1">GAF domain-containing protein</fullName>
    </recommendedName>
</protein>
<dbReference type="AlphaFoldDB" id="Q1MP87"/>
<dbReference type="SMR" id="Q1MP87"/>
<dbReference type="Proteomes" id="UP000002430">
    <property type="component" value="Chromosome"/>
</dbReference>
<accession>Q1MP87</accession>
<reference evidence="2 3" key="1">
    <citation type="submission" date="2005-11" db="EMBL/GenBank/DDBJ databases">
        <title>The complete genome sequence of Lawsonia intracellularis: the causative agent of proliferative enteropathy.</title>
        <authorList>
            <person name="Kaur K."/>
            <person name="Zhang Q."/>
            <person name="Beckler D."/>
            <person name="Munir S."/>
            <person name="Li L."/>
            <person name="Kinsley K."/>
            <person name="Herron L."/>
            <person name="Peterson A."/>
            <person name="May B."/>
            <person name="Singh S."/>
            <person name="Gebhart C."/>
            <person name="Kapur V."/>
        </authorList>
    </citation>
    <scope>NUCLEOTIDE SEQUENCE [LARGE SCALE GENOMIC DNA]</scope>
    <source>
        <strain evidence="2 3">PHE/MN1-00</strain>
    </source>
</reference>
<dbReference type="InterPro" id="IPR029016">
    <property type="entry name" value="GAF-like_dom_sf"/>
</dbReference>
<sequence length="344" mass="38603">MTDNHNGDNILDLIRSVFQVHNVALFLPTEDGNFTLVSASTECEPYTEEFIIPPGKGLVGWVLRHQQPLILNNFDQRQGYLGYYSNNDEKLITSFMGCHLPGGGALCIDSITNHVFTEVDQQLLHRFAKLVVRQINTMGNANNNQRLRRYYDGLEQLFKLHEQTNWKEFLSLFLAIVTETTDSDYSVFVSSVEGSSTYFVEGESSPLVLPHKKPLPEFSLVNGGLLGWVFRNEVPIYAEGTDGSSTPLFGKVSYIPEFQSIICLPVSINKITCGVLCLASCTARPLPQDMRIFTTMATISLAQYLNIVALKYRLNRLLPDATIHRSGAIFYDPDTAPITHIKEE</sequence>
<dbReference type="SUPFAM" id="SSF55781">
    <property type="entry name" value="GAF domain-like"/>
    <property type="match status" value="2"/>
</dbReference>
<dbReference type="RefSeq" id="WP_011527219.1">
    <property type="nucleotide sequence ID" value="NC_008011.1"/>
</dbReference>
<keyword evidence="3" id="KW-1185">Reference proteome</keyword>
<dbReference type="OrthoDB" id="5496147at2"/>
<name>Q1MP87_LAWIP</name>
<dbReference type="EMBL" id="AM180252">
    <property type="protein sequence ID" value="CAJ55190.1"/>
    <property type="molecule type" value="Genomic_DNA"/>
</dbReference>
<dbReference type="KEGG" id="lip:LI1136"/>
<feature type="domain" description="GAF" evidence="1">
    <location>
        <begin position="3"/>
        <end position="145"/>
    </location>
</feature>
<evidence type="ECO:0000259" key="1">
    <source>
        <dbReference type="SMART" id="SM00065"/>
    </source>
</evidence>
<feature type="domain" description="GAF" evidence="1">
    <location>
        <begin position="165"/>
        <end position="315"/>
    </location>
</feature>
<proteinExistence type="predicted"/>